<evidence type="ECO:0000313" key="3">
    <source>
        <dbReference type="EMBL" id="CAD7457459.1"/>
    </source>
</evidence>
<protein>
    <recommendedName>
        <fullName evidence="2">CRAL-TRIO domain-containing protein</fullName>
    </recommendedName>
</protein>
<dbReference type="Gene3D" id="3.40.525.10">
    <property type="entry name" value="CRAL-TRIO lipid binding domain"/>
    <property type="match status" value="1"/>
</dbReference>
<gene>
    <name evidence="3" type="ORF">TTEB3V08_LOCUS5452</name>
</gene>
<feature type="compositionally biased region" description="Basic and acidic residues" evidence="1">
    <location>
        <begin position="381"/>
        <end position="392"/>
    </location>
</feature>
<dbReference type="InterPro" id="IPR001251">
    <property type="entry name" value="CRAL-TRIO_dom"/>
</dbReference>
<dbReference type="AlphaFoldDB" id="A0A7R9IFJ1"/>
<feature type="region of interest" description="Disordered" evidence="1">
    <location>
        <begin position="381"/>
        <end position="412"/>
    </location>
</feature>
<accession>A0A7R9IFJ1</accession>
<dbReference type="GO" id="GO:0016020">
    <property type="term" value="C:membrane"/>
    <property type="evidence" value="ECO:0007669"/>
    <property type="project" value="TreeGrafter"/>
</dbReference>
<evidence type="ECO:0000256" key="1">
    <source>
        <dbReference type="SAM" id="MobiDB-lite"/>
    </source>
</evidence>
<organism evidence="3">
    <name type="scientific">Timema tahoe</name>
    <dbReference type="NCBI Taxonomy" id="61484"/>
    <lineage>
        <taxon>Eukaryota</taxon>
        <taxon>Metazoa</taxon>
        <taxon>Ecdysozoa</taxon>
        <taxon>Arthropoda</taxon>
        <taxon>Hexapoda</taxon>
        <taxon>Insecta</taxon>
        <taxon>Pterygota</taxon>
        <taxon>Neoptera</taxon>
        <taxon>Polyneoptera</taxon>
        <taxon>Phasmatodea</taxon>
        <taxon>Timematodea</taxon>
        <taxon>Timematoidea</taxon>
        <taxon>Timematidae</taxon>
        <taxon>Timema</taxon>
    </lineage>
</organism>
<dbReference type="InterPro" id="IPR036865">
    <property type="entry name" value="CRAL-TRIO_dom_sf"/>
</dbReference>
<dbReference type="PANTHER" id="PTHR10174">
    <property type="entry name" value="ALPHA-TOCOPHEROL TRANSFER PROTEIN-RELATED"/>
    <property type="match status" value="1"/>
</dbReference>
<name>A0A7R9IFJ1_9NEOP</name>
<dbReference type="SMART" id="SM00516">
    <property type="entry name" value="SEC14"/>
    <property type="match status" value="1"/>
</dbReference>
<dbReference type="PROSITE" id="PS50191">
    <property type="entry name" value="CRAL_TRIO"/>
    <property type="match status" value="1"/>
</dbReference>
<dbReference type="Pfam" id="PF00650">
    <property type="entry name" value="CRAL_TRIO"/>
    <property type="match status" value="1"/>
</dbReference>
<dbReference type="CDD" id="cd00170">
    <property type="entry name" value="SEC14"/>
    <property type="match status" value="1"/>
</dbReference>
<dbReference type="PANTHER" id="PTHR10174:SF222">
    <property type="entry name" value="GH10083P-RELATED"/>
    <property type="match status" value="1"/>
</dbReference>
<evidence type="ECO:0000259" key="2">
    <source>
        <dbReference type="PROSITE" id="PS50191"/>
    </source>
</evidence>
<feature type="domain" description="CRAL-TRIO" evidence="2">
    <location>
        <begin position="219"/>
        <end position="312"/>
    </location>
</feature>
<dbReference type="EMBL" id="OE001713">
    <property type="protein sequence ID" value="CAD7457459.1"/>
    <property type="molecule type" value="Genomic_DNA"/>
</dbReference>
<sequence length="412" mass="47433">MASNGKSDSTDIELSFSDAEIKVLKYIGVSETEVRDTVRILQDWIRQQPHLPECAACDLRVHELRVSSQANISASFKIRGPETKMLCRIWASRKMSLERTKQTVDMYYSVRNLIPEFFKNRDPVILQEQQIFKHFRGPRTNGRYKVPKHVTIDKPTGDQDSTEQFIPMPNMLDDFTQVIIDIYAGTEDHHYDLNQRMKTGIMICELMMRNSRALGFHFVFDLKNYSLGFIKKLTPAFLKKLQVKAYPVRIKSIHFVNSPAYVDKLVTLFKMVLIPKLSKRIIVHTSGLGSLHDHIHPKYLPLEYGGELGPVQDIWGEYYVSLCGIICGRRTLSSTVNGSWNKRTSAAMKRKDLGNLWTRVNCLGWKDPSRNSLLIEYPEDMREGHEEKRPGKPLDQSELFGMEGSFKKLSVD</sequence>
<dbReference type="GO" id="GO:1902936">
    <property type="term" value="F:phosphatidylinositol bisphosphate binding"/>
    <property type="evidence" value="ECO:0007669"/>
    <property type="project" value="TreeGrafter"/>
</dbReference>
<reference evidence="3" key="1">
    <citation type="submission" date="2020-11" db="EMBL/GenBank/DDBJ databases">
        <authorList>
            <person name="Tran Van P."/>
        </authorList>
    </citation>
    <scope>NUCLEOTIDE SEQUENCE</scope>
</reference>
<dbReference type="SUPFAM" id="SSF52087">
    <property type="entry name" value="CRAL/TRIO domain"/>
    <property type="match status" value="1"/>
</dbReference>
<proteinExistence type="predicted"/>